<protein>
    <recommendedName>
        <fullName evidence="8">DUF2428 domain-containing protein</fullName>
    </recommendedName>
</protein>
<evidence type="ECO:0000256" key="2">
    <source>
        <dbReference type="ARBA" id="ARBA00022694"/>
    </source>
</evidence>
<gene>
    <name evidence="6" type="ORF">LTR36_001804</name>
</gene>
<name>A0AAV9JNB6_9PEZI</name>
<dbReference type="EMBL" id="JAVFHQ010000014">
    <property type="protein sequence ID" value="KAK4546587.1"/>
    <property type="molecule type" value="Genomic_DNA"/>
</dbReference>
<sequence length="1602" mass="174546">MANATCATHAGAVLSEDELKRMSRNVKTVVPSTAASEAAINKFTFTVDNVLASAAAPGLNAPHRVAAWNTLCALLDRVRASDVDSVRTLLWDGAVWSRAFDLYLSQGHLARPKSSRQLLATLTAALRNDERARGVRQVQESIARSIIGAFYSRSDHGRAKTCALALGHFLSKDVLPLGMVLEAQSSGDFTLSGAEKTVESLLQVLFSWMGKGDFGSTIAQVVSAVLDRSQPSDGLDDAESGGIDEPLWMSALQKAVQSSAIEMASLRVHLLPALFKRSSADYFAFLLGLGLERFSVGHRDPSAFETAFSETSDDLLYASLQAGKDIGLLCEVEDGDLKQQGGVVSLPVRWIGRLLVRSSRNARLAGLSLLISSPSATKPLLPKALSLIMRDLSHHFADTDANFRSEVFSLFQRLVDRIRAITALLARHTTMSTSARTEHAVEPAKALRSHEAFLEWLTRFLVWELRPTASYQRHISAVKCLSVLVRSGLDAYISVSQLSKSALSETRWPFHMPLMTPALQRGLLNLLVDPFDDVRQTASSILGMYSTQDSSSQEQVRLALSRAEDSMLATGRADQADGVAHLYTLLHAHNSARERKSPSTSPEPDVLTQLVDRLEQMLHIAGADLSRAVDRYPVHGLLTSIRYILGQMSFTAAHNTVPLDRLSVCVHTVWEVVKPILCNDAPEGYLPEGLGEEIPDVTTKDTLSYCWRALKEASLVLGVLVSAKSGLSSVSQEDDRLARLDDLCNLCFTQLAELRHRGAFSTVAQTWITCCTRTAGIAGELGQSKLYAWYDRVLLILRNKTTINTRRSAGLPSLLCGILVAEPSDGLMTRVFSDLETIAREVVDPAFAQEGSLPQVHAMNCMKDILKNSRLGEQSERHVPTALKLAADALRSQAWAVRNCGLMLFRAVIDRLLGTSDAYLEDDAFARKKLSVEQHPELLEIVLGLLAAPASAADELSSVGNEGVFPALQLLQRLSVPEGRALQVQQSVQALTASRVWHVRDKAARTYASLIAYDQFAMELKALLRMPTTRQNALHGALLAAKYIIQRLASTAVGLGAGMASKTDFVRECMILVTDAAQLKDANVCPITRGAYVDLHTECLAAAHPGQSKSFMSSRPGSFHWLLDTHFVWDGLLDEARSDAATAIVLANFATALAAQMAFVDAVTAQQSELIRSVVARLASQDPGACIAFFSHATRLLSMYTVAERMDQIAVIIQACTTVLRDPAVDAQLRSQVVESLLDAADRLQSSSVECQQFHEFARAHTAISQPVSPGSSQRYADLWLQLQAACIEDGARHRETVKSCGAWADACCAAVMGSAFYSAEAAALAIGRIASVWAALAASPEMSEVFLRLCLAVYDLLNDDDEEIRDVASRATCKILATEGQRHSHEDLAPAVASQRLLAFLIRRWSADNAFHHEAFFRAFGISQLDDSDIAERLVDTVTDTALFAEEKQNLYIDDAREVKAWSQTLLLLPAQDFPNVLLKRLGGWTAAGLDTLTDRLATRPDGALGWTTTPEGFVLGLQVVYAVEVLLHCAAQGGRISVRPSRLRRGLAVLSSSGDEGGGMNGLWKREVDRVVADSVTEKLRIIHARLRNLRDRIGLSSLI</sequence>
<evidence type="ECO:0000259" key="4">
    <source>
        <dbReference type="Pfam" id="PF25150"/>
    </source>
</evidence>
<evidence type="ECO:0000259" key="5">
    <source>
        <dbReference type="Pfam" id="PF25151"/>
    </source>
</evidence>
<accession>A0AAV9JNB6</accession>
<dbReference type="PANTHER" id="PTHR14387">
    <property type="entry name" value="THADA/DEATH RECEPTOR INTERACTING PROTEIN"/>
    <property type="match status" value="1"/>
</dbReference>
<keyword evidence="7" id="KW-1185">Reference proteome</keyword>
<dbReference type="SUPFAM" id="SSF48371">
    <property type="entry name" value="ARM repeat"/>
    <property type="match status" value="1"/>
</dbReference>
<evidence type="ECO:0000313" key="6">
    <source>
        <dbReference type="EMBL" id="KAK4546587.1"/>
    </source>
</evidence>
<dbReference type="InterPro" id="IPR051954">
    <property type="entry name" value="tRNA_methyltransferase_THADA"/>
</dbReference>
<organism evidence="6 7">
    <name type="scientific">Oleoguttula mirabilis</name>
    <dbReference type="NCBI Taxonomy" id="1507867"/>
    <lineage>
        <taxon>Eukaryota</taxon>
        <taxon>Fungi</taxon>
        <taxon>Dikarya</taxon>
        <taxon>Ascomycota</taxon>
        <taxon>Pezizomycotina</taxon>
        <taxon>Dothideomycetes</taxon>
        <taxon>Dothideomycetidae</taxon>
        <taxon>Mycosphaerellales</taxon>
        <taxon>Teratosphaeriaceae</taxon>
        <taxon>Oleoguttula</taxon>
    </lineage>
</organism>
<evidence type="ECO:0000313" key="7">
    <source>
        <dbReference type="Proteomes" id="UP001324427"/>
    </source>
</evidence>
<feature type="domain" description="tRNA (32-2'-O)-methyltransferase regulator THADA-like TPR repeats region" evidence="4">
    <location>
        <begin position="247"/>
        <end position="536"/>
    </location>
</feature>
<dbReference type="InterPro" id="IPR056842">
    <property type="entry name" value="THADA-like_TPR_C"/>
</dbReference>
<keyword evidence="2" id="KW-0819">tRNA processing</keyword>
<dbReference type="InterPro" id="IPR016024">
    <property type="entry name" value="ARM-type_fold"/>
</dbReference>
<evidence type="ECO:0000259" key="3">
    <source>
        <dbReference type="Pfam" id="PF10350"/>
    </source>
</evidence>
<dbReference type="Pfam" id="PF26523">
    <property type="entry name" value="Trm732_C"/>
    <property type="match status" value="1"/>
</dbReference>
<dbReference type="Proteomes" id="UP001324427">
    <property type="component" value="Unassembled WGS sequence"/>
</dbReference>
<dbReference type="Pfam" id="PF25150">
    <property type="entry name" value="TPR_Trm732"/>
    <property type="match status" value="1"/>
</dbReference>
<dbReference type="PANTHER" id="PTHR14387:SF0">
    <property type="entry name" value="DUF2428 DOMAIN-CONTAINING PROTEIN"/>
    <property type="match status" value="1"/>
</dbReference>
<reference evidence="6 7" key="1">
    <citation type="submission" date="2021-11" db="EMBL/GenBank/DDBJ databases">
        <title>Black yeast isolated from Biological Soil Crust.</title>
        <authorList>
            <person name="Kurbessoian T."/>
        </authorList>
    </citation>
    <scope>NUCLEOTIDE SEQUENCE [LARGE SCALE GENOMIC DNA]</scope>
    <source>
        <strain evidence="6 7">CCFEE 5522</strain>
    </source>
</reference>
<dbReference type="Pfam" id="PF10350">
    <property type="entry name" value="DUF2428"/>
    <property type="match status" value="1"/>
</dbReference>
<proteinExistence type="inferred from homology"/>
<dbReference type="InterPro" id="IPR056843">
    <property type="entry name" value="THADA-like_TPR"/>
</dbReference>
<comment type="similarity">
    <text evidence="1">Belongs to the THADA family.</text>
</comment>
<dbReference type="Pfam" id="PF25151">
    <property type="entry name" value="TPR_Trm732_C"/>
    <property type="match status" value="1"/>
</dbReference>
<comment type="caution">
    <text evidence="6">The sequence shown here is derived from an EMBL/GenBank/DDBJ whole genome shotgun (WGS) entry which is preliminary data.</text>
</comment>
<dbReference type="GO" id="GO:0005829">
    <property type="term" value="C:cytosol"/>
    <property type="evidence" value="ECO:0007669"/>
    <property type="project" value="TreeGrafter"/>
</dbReference>
<evidence type="ECO:0000256" key="1">
    <source>
        <dbReference type="ARBA" id="ARBA00010409"/>
    </source>
</evidence>
<feature type="domain" description="DUF2428" evidence="3">
    <location>
        <begin position="660"/>
        <end position="896"/>
    </location>
</feature>
<evidence type="ECO:0008006" key="8">
    <source>
        <dbReference type="Google" id="ProtNLM"/>
    </source>
</evidence>
<feature type="domain" description="tRNA (32-2'-O)-methyltransferase regulator THADA-like C-terminal TPR repeats region" evidence="5">
    <location>
        <begin position="898"/>
        <end position="1043"/>
    </location>
</feature>
<dbReference type="GO" id="GO:0030488">
    <property type="term" value="P:tRNA methylation"/>
    <property type="evidence" value="ECO:0007669"/>
    <property type="project" value="TreeGrafter"/>
</dbReference>
<dbReference type="InterPro" id="IPR019442">
    <property type="entry name" value="THADA/TRM732_DUF2428"/>
</dbReference>